<sequence>MIMAYEGKFILSFLLLHSYFVGTLSTSILANISKEIIESPILDRWMNLDQSMKENMKSFLNGVLSHLLYAKEVLNLTSQCQRESLQLISGLKNLETWAIRFLDSSAKPQSGFISGAVSSFGAYKQCLDTVATEKPYKGNRKALFQGQYCLIDVKPPLPNKTRVIGLNDHLEELRNFSGSEFLKTVTKMAHYFHLIPSRLGVCIPSGCSRTDMDQLAKLTGEHMHLSAKISTCEVHEKDQYTETVIFVICVCSFLILLVLLSSLVEVLSHSHKMNLEHKGFQALLAFSLLTNFKKLFYVKSSSDSLLFLHGIRALSMFWVVLGHTYIFHSRSVFMFENTLDFKTSMSTFLSQTIVNGALVVDTFFFIGGFLTCYLFTKLVIQKKHPFSILIYL</sequence>
<dbReference type="OMA" id="EIRVENC"/>
<keyword evidence="4" id="KW-1185">Reference proteome</keyword>
<dbReference type="EMBL" id="KK113408">
    <property type="protein sequence ID" value="KFM60148.1"/>
    <property type="molecule type" value="Genomic_DNA"/>
</dbReference>
<evidence type="ECO:0000256" key="1">
    <source>
        <dbReference type="SAM" id="Phobius"/>
    </source>
</evidence>
<organism evidence="3 4">
    <name type="scientific">Stegodyphus mimosarum</name>
    <name type="common">African social velvet spider</name>
    <dbReference type="NCBI Taxonomy" id="407821"/>
    <lineage>
        <taxon>Eukaryota</taxon>
        <taxon>Metazoa</taxon>
        <taxon>Ecdysozoa</taxon>
        <taxon>Arthropoda</taxon>
        <taxon>Chelicerata</taxon>
        <taxon>Arachnida</taxon>
        <taxon>Araneae</taxon>
        <taxon>Araneomorphae</taxon>
        <taxon>Entelegynae</taxon>
        <taxon>Eresoidea</taxon>
        <taxon>Eresidae</taxon>
        <taxon>Stegodyphus</taxon>
    </lineage>
</organism>
<proteinExistence type="predicted"/>
<feature type="transmembrane region" description="Helical" evidence="1">
    <location>
        <begin position="348"/>
        <end position="375"/>
    </location>
</feature>
<reference evidence="3 4" key="1">
    <citation type="submission" date="2013-11" db="EMBL/GenBank/DDBJ databases">
        <title>Genome sequencing of Stegodyphus mimosarum.</title>
        <authorList>
            <person name="Bechsgaard J."/>
        </authorList>
    </citation>
    <scope>NUCLEOTIDE SEQUENCE [LARGE SCALE GENOMIC DNA]</scope>
</reference>
<feature type="transmembrane region" description="Helical" evidence="1">
    <location>
        <begin position="244"/>
        <end position="268"/>
    </location>
</feature>
<keyword evidence="1" id="KW-1133">Transmembrane helix</keyword>
<name>A0A087T4V9_STEMI</name>
<feature type="non-terminal residue" evidence="3">
    <location>
        <position position="392"/>
    </location>
</feature>
<dbReference type="AlphaFoldDB" id="A0A087T4V9"/>
<feature type="domain" description="Nose resistant-to-fluoxetine protein N-terminal" evidence="2">
    <location>
        <begin position="77"/>
        <end position="234"/>
    </location>
</feature>
<evidence type="ECO:0000313" key="3">
    <source>
        <dbReference type="EMBL" id="KFM60148.1"/>
    </source>
</evidence>
<dbReference type="Proteomes" id="UP000054359">
    <property type="component" value="Unassembled WGS sequence"/>
</dbReference>
<keyword evidence="1" id="KW-0472">Membrane</keyword>
<dbReference type="SMART" id="SM00703">
    <property type="entry name" value="NRF"/>
    <property type="match status" value="1"/>
</dbReference>
<feature type="transmembrane region" description="Helical" evidence="1">
    <location>
        <begin position="305"/>
        <end position="328"/>
    </location>
</feature>
<evidence type="ECO:0000313" key="4">
    <source>
        <dbReference type="Proteomes" id="UP000054359"/>
    </source>
</evidence>
<dbReference type="Pfam" id="PF20146">
    <property type="entry name" value="NRF"/>
    <property type="match status" value="1"/>
</dbReference>
<accession>A0A087T4V9</accession>
<keyword evidence="1" id="KW-0812">Transmembrane</keyword>
<dbReference type="STRING" id="407821.A0A087T4V9"/>
<dbReference type="InterPro" id="IPR006621">
    <property type="entry name" value="Nose-resist-to-fluoxetine_N"/>
</dbReference>
<dbReference type="OrthoDB" id="118951at2759"/>
<dbReference type="PANTHER" id="PTHR11161:SF0">
    <property type="entry name" value="O-ACYLTRANSFERASE LIKE PROTEIN"/>
    <property type="match status" value="1"/>
</dbReference>
<evidence type="ECO:0000259" key="2">
    <source>
        <dbReference type="SMART" id="SM00703"/>
    </source>
</evidence>
<protein>
    <submittedName>
        <fullName evidence="3">Nose resistant to fluoxetine protein 6</fullName>
    </submittedName>
</protein>
<dbReference type="PANTHER" id="PTHR11161">
    <property type="entry name" value="O-ACYLTRANSFERASE"/>
    <property type="match status" value="1"/>
</dbReference>
<gene>
    <name evidence="3" type="ORF">X975_23404</name>
</gene>
<dbReference type="InterPro" id="IPR052728">
    <property type="entry name" value="O2_lipid_transport_reg"/>
</dbReference>